<dbReference type="InParanoid" id="F8QAW1"/>
<sequence length="366" mass="41073">MAALFFNFVVHMSSFSQNLSINVDEVFNFDAATLEDTPYLADEAYLSSDMSEATIDEIFRSSYGWWPQETSSLMLSPCLRGSPELTEMGCKPLTFSKPISPTSSQSIDPCHLLLAEHERPPIQPSAISSGALMSECTKFNAVDPDKAKAAETLEHPCARIPTPTAEVKLEEDIRLAPSSHNTEVTTSVKPSASRNHTLQRTQRPPHHIPIRHSTRLASKSGLLISSIGPDHGLDEENSCDDSFSPVRYLKSGRRQTKKVPQRVWCSSCGLNFTREADLRRHEETIHSSVSLDEIYSETRERYRIYCNRCRAILGRVDARQRHEKNKSCGRSRMIREAREKNGTISGHLQLKLKAHQSSRPHAASSR</sequence>
<protein>
    <recommendedName>
        <fullName evidence="3">C2H2-type domain-containing protein</fullName>
    </recommendedName>
</protein>
<evidence type="ECO:0000313" key="5">
    <source>
        <dbReference type="Proteomes" id="UP000008063"/>
    </source>
</evidence>
<keyword evidence="1" id="KW-0862">Zinc</keyword>
<evidence type="ECO:0000259" key="3">
    <source>
        <dbReference type="PROSITE" id="PS50157"/>
    </source>
</evidence>
<dbReference type="InterPro" id="IPR013087">
    <property type="entry name" value="Znf_C2H2_type"/>
</dbReference>
<dbReference type="Gene3D" id="3.30.160.60">
    <property type="entry name" value="Classic Zinc Finger"/>
    <property type="match status" value="1"/>
</dbReference>
<evidence type="ECO:0000256" key="1">
    <source>
        <dbReference type="PROSITE-ProRule" id="PRU00042"/>
    </source>
</evidence>
<reference evidence="5" key="1">
    <citation type="journal article" date="2011" name="Science">
        <title>The plant cell wall-decomposing machinery underlies the functional diversity of forest fungi.</title>
        <authorList>
            <person name="Eastwood D.C."/>
            <person name="Floudas D."/>
            <person name="Binder M."/>
            <person name="Majcherczyk A."/>
            <person name="Schneider P."/>
            <person name="Aerts A."/>
            <person name="Asiegbu F.O."/>
            <person name="Baker S.E."/>
            <person name="Barry K."/>
            <person name="Bendiksby M."/>
            <person name="Blumentritt M."/>
            <person name="Coutinho P.M."/>
            <person name="Cullen D."/>
            <person name="de Vries R.P."/>
            <person name="Gathman A."/>
            <person name="Goodell B."/>
            <person name="Henrissat B."/>
            <person name="Ihrmark K."/>
            <person name="Kauserud H."/>
            <person name="Kohler A."/>
            <person name="LaButti K."/>
            <person name="Lapidus A."/>
            <person name="Lavin J.L."/>
            <person name="Lee Y.-H."/>
            <person name="Lindquist E."/>
            <person name="Lilly W."/>
            <person name="Lucas S."/>
            <person name="Morin E."/>
            <person name="Murat C."/>
            <person name="Oguiza J.A."/>
            <person name="Park J."/>
            <person name="Pisabarro A.G."/>
            <person name="Riley R."/>
            <person name="Rosling A."/>
            <person name="Salamov A."/>
            <person name="Schmidt O."/>
            <person name="Schmutz J."/>
            <person name="Skrede I."/>
            <person name="Stenlid J."/>
            <person name="Wiebenga A."/>
            <person name="Xie X."/>
            <person name="Kuees U."/>
            <person name="Hibbett D.S."/>
            <person name="Hoffmeister D."/>
            <person name="Hoegberg N."/>
            <person name="Martin F."/>
            <person name="Grigoriev I.V."/>
            <person name="Watkinson S.C."/>
        </authorList>
    </citation>
    <scope>NUCLEOTIDE SEQUENCE [LARGE SCALE GENOMIC DNA]</scope>
    <source>
        <strain evidence="5">strain S7.3</strain>
    </source>
</reference>
<evidence type="ECO:0000313" key="4">
    <source>
        <dbReference type="EMBL" id="EGN94347.1"/>
    </source>
</evidence>
<dbReference type="Proteomes" id="UP000008063">
    <property type="component" value="Unassembled WGS sequence"/>
</dbReference>
<accession>F8QAW1</accession>
<dbReference type="HOGENOM" id="CLU_756859_0_0_1"/>
<dbReference type="GO" id="GO:0008270">
    <property type="term" value="F:zinc ion binding"/>
    <property type="evidence" value="ECO:0007669"/>
    <property type="project" value="UniProtKB-KW"/>
</dbReference>
<feature type="region of interest" description="Disordered" evidence="2">
    <location>
        <begin position="178"/>
        <end position="211"/>
    </location>
</feature>
<gene>
    <name evidence="4" type="ORF">SERLA73DRAFT_188185</name>
</gene>
<keyword evidence="1" id="KW-0479">Metal-binding</keyword>
<keyword evidence="5" id="KW-1185">Reference proteome</keyword>
<evidence type="ECO:0000256" key="2">
    <source>
        <dbReference type="SAM" id="MobiDB-lite"/>
    </source>
</evidence>
<dbReference type="OrthoDB" id="2676688at2759"/>
<dbReference type="PROSITE" id="PS50157">
    <property type="entry name" value="ZINC_FINGER_C2H2_2"/>
    <property type="match status" value="1"/>
</dbReference>
<dbReference type="AlphaFoldDB" id="F8QAW1"/>
<dbReference type="EMBL" id="GL945488">
    <property type="protein sequence ID" value="EGN94347.1"/>
    <property type="molecule type" value="Genomic_DNA"/>
</dbReference>
<proteinExistence type="predicted"/>
<name>F8QAW1_SERL3</name>
<organism evidence="5">
    <name type="scientific">Serpula lacrymans var. lacrymans (strain S7.3)</name>
    <name type="common">Dry rot fungus</name>
    <dbReference type="NCBI Taxonomy" id="936435"/>
    <lineage>
        <taxon>Eukaryota</taxon>
        <taxon>Fungi</taxon>
        <taxon>Dikarya</taxon>
        <taxon>Basidiomycota</taxon>
        <taxon>Agaricomycotina</taxon>
        <taxon>Agaricomycetes</taxon>
        <taxon>Agaricomycetidae</taxon>
        <taxon>Boletales</taxon>
        <taxon>Coniophorineae</taxon>
        <taxon>Serpulaceae</taxon>
        <taxon>Serpula</taxon>
    </lineage>
</organism>
<keyword evidence="1" id="KW-0863">Zinc-finger</keyword>
<dbReference type="STRING" id="936435.F8QAW1"/>
<dbReference type="PROSITE" id="PS00028">
    <property type="entry name" value="ZINC_FINGER_C2H2_1"/>
    <property type="match status" value="1"/>
</dbReference>
<feature type="compositionally biased region" description="Polar residues" evidence="2">
    <location>
        <begin position="178"/>
        <end position="202"/>
    </location>
</feature>
<feature type="region of interest" description="Disordered" evidence="2">
    <location>
        <begin position="340"/>
        <end position="366"/>
    </location>
</feature>
<feature type="domain" description="C2H2-type" evidence="3">
    <location>
        <begin position="263"/>
        <end position="287"/>
    </location>
</feature>